<dbReference type="PANTHER" id="PTHR39966:SF1">
    <property type="entry name" value="HEMERYTHRIN-LIKE DOMAIN-CONTAINING PROTEIN"/>
    <property type="match status" value="1"/>
</dbReference>
<dbReference type="OrthoDB" id="9792554at2"/>
<dbReference type="PANTHER" id="PTHR39966">
    <property type="entry name" value="BLL2471 PROTEIN-RELATED"/>
    <property type="match status" value="1"/>
</dbReference>
<protein>
    <submittedName>
        <fullName evidence="2">Hemerythrin</fullName>
    </submittedName>
</protein>
<proteinExistence type="predicted"/>
<feature type="domain" description="Hemerythrin-like" evidence="1">
    <location>
        <begin position="16"/>
        <end position="154"/>
    </location>
</feature>
<dbReference type="GO" id="GO:0005886">
    <property type="term" value="C:plasma membrane"/>
    <property type="evidence" value="ECO:0007669"/>
    <property type="project" value="TreeGrafter"/>
</dbReference>
<reference evidence="3" key="1">
    <citation type="submission" date="2017-07" db="EMBL/GenBank/DDBJ databases">
        <title>Draft genome sequence of Effusibacillus lacus strain skLN1.</title>
        <authorList>
            <person name="Watanabe M."/>
            <person name="Kojima H."/>
            <person name="Fukui M."/>
        </authorList>
    </citation>
    <scope>NUCLEOTIDE SEQUENCE [LARGE SCALE GENOMIC DNA]</scope>
    <source>
        <strain evidence="3">skLN1</strain>
    </source>
</reference>
<name>A0A292YJV8_9BACL</name>
<evidence type="ECO:0000313" key="2">
    <source>
        <dbReference type="EMBL" id="GAX91397.1"/>
    </source>
</evidence>
<dbReference type="InterPro" id="IPR012312">
    <property type="entry name" value="Hemerythrin-like"/>
</dbReference>
<accession>A0A292YJV8</accession>
<sequence>MGHLAGAEGITFCAAIRRLFDEHPPLRQQMDQMVLKAKQITSGVEQDLGVAIRELAEMEKKFKSELEPHSEREEGGLFPVLGRHIGTQFGPIAVMEYEHGEAKRNLALFEERMGEIGQSPAREQVQSVVSPLMTAIGILQEHFMKEENVLFPMAEKVLTEEEKEELLKLFDR</sequence>
<gene>
    <name evidence="2" type="ORF">EFBL_3066</name>
</gene>
<dbReference type="EMBL" id="BDUF01000095">
    <property type="protein sequence ID" value="GAX91397.1"/>
    <property type="molecule type" value="Genomic_DNA"/>
</dbReference>
<dbReference type="AlphaFoldDB" id="A0A292YJV8"/>
<keyword evidence="3" id="KW-1185">Reference proteome</keyword>
<evidence type="ECO:0000259" key="1">
    <source>
        <dbReference type="Pfam" id="PF01814"/>
    </source>
</evidence>
<comment type="caution">
    <text evidence="2">The sequence shown here is derived from an EMBL/GenBank/DDBJ whole genome shotgun (WGS) entry which is preliminary data.</text>
</comment>
<dbReference type="Gene3D" id="1.20.120.520">
    <property type="entry name" value="nmb1532 protein domain like"/>
    <property type="match status" value="1"/>
</dbReference>
<dbReference type="Pfam" id="PF01814">
    <property type="entry name" value="Hemerythrin"/>
    <property type="match status" value="1"/>
</dbReference>
<organism evidence="2 3">
    <name type="scientific">Effusibacillus lacus</name>
    <dbReference type="NCBI Taxonomy" id="1348429"/>
    <lineage>
        <taxon>Bacteria</taxon>
        <taxon>Bacillati</taxon>
        <taxon>Bacillota</taxon>
        <taxon>Bacilli</taxon>
        <taxon>Bacillales</taxon>
        <taxon>Alicyclobacillaceae</taxon>
        <taxon>Effusibacillus</taxon>
    </lineage>
</organism>
<evidence type="ECO:0000313" key="3">
    <source>
        <dbReference type="Proteomes" id="UP000217785"/>
    </source>
</evidence>
<dbReference type="Proteomes" id="UP000217785">
    <property type="component" value="Unassembled WGS sequence"/>
</dbReference>